<evidence type="ECO:0000313" key="16">
    <source>
        <dbReference type="EMBL" id="KAF2077777.1"/>
    </source>
</evidence>
<dbReference type="PRINTS" id="PR00406">
    <property type="entry name" value="CYTB5RDTASE"/>
</dbReference>
<dbReference type="Proteomes" id="UP000695562">
    <property type="component" value="Unassembled WGS sequence"/>
</dbReference>
<dbReference type="InterPro" id="IPR017938">
    <property type="entry name" value="Riboflavin_synthase-like_b-brl"/>
</dbReference>
<feature type="binding site" evidence="13">
    <location>
        <position position="111"/>
    </location>
    <ligand>
        <name>FAD</name>
        <dbReference type="ChEBI" id="CHEBI:57692"/>
    </ligand>
</feature>
<evidence type="ECO:0000256" key="2">
    <source>
        <dbReference type="ARBA" id="ARBA00004294"/>
    </source>
</evidence>
<dbReference type="SUPFAM" id="SSF63380">
    <property type="entry name" value="Riboflavin synthase domain-like"/>
    <property type="match status" value="1"/>
</dbReference>
<evidence type="ECO:0000259" key="15">
    <source>
        <dbReference type="PROSITE" id="PS51384"/>
    </source>
</evidence>
<dbReference type="FunFam" id="2.40.30.10:FF:000032">
    <property type="entry name" value="NADH-cytochrome b5 reductase"/>
    <property type="match status" value="1"/>
</dbReference>
<evidence type="ECO:0000256" key="3">
    <source>
        <dbReference type="ARBA" id="ARBA00006105"/>
    </source>
</evidence>
<keyword evidence="8" id="KW-1133">Transmembrane helix</keyword>
<gene>
    <name evidence="16" type="ORF">CYY_000898</name>
</gene>
<dbReference type="InterPro" id="IPR008333">
    <property type="entry name" value="Cbr1-like_FAD-bd_dom"/>
</dbReference>
<dbReference type="PANTHER" id="PTHR19370:SF184">
    <property type="entry name" value="NADH-CYTOCHROME B5 REDUCTASE-LIKE"/>
    <property type="match status" value="1"/>
</dbReference>
<dbReference type="Pfam" id="PF00175">
    <property type="entry name" value="NAD_binding_1"/>
    <property type="match status" value="1"/>
</dbReference>
<dbReference type="OrthoDB" id="432685at2759"/>
<keyword evidence="5" id="KW-0812">Transmembrane</keyword>
<dbReference type="PROSITE" id="PS51384">
    <property type="entry name" value="FAD_FR"/>
    <property type="match status" value="1"/>
</dbReference>
<keyword evidence="9 14" id="KW-0560">Oxidoreductase</keyword>
<dbReference type="Pfam" id="PF00970">
    <property type="entry name" value="FAD_binding_6"/>
    <property type="match status" value="1"/>
</dbReference>
<evidence type="ECO:0000256" key="12">
    <source>
        <dbReference type="ARBA" id="ARBA00023136"/>
    </source>
</evidence>
<feature type="domain" description="FAD-binding FR-type" evidence="15">
    <location>
        <begin position="57"/>
        <end position="160"/>
    </location>
</feature>
<comment type="subcellular location">
    <subcellularLocation>
        <location evidence="2">Mitochondrion outer membrane</location>
    </subcellularLocation>
</comment>
<feature type="binding site" evidence="13">
    <location>
        <position position="110"/>
    </location>
    <ligand>
        <name>FAD</name>
        <dbReference type="ChEBI" id="CHEBI:57692"/>
    </ligand>
</feature>
<dbReference type="PANTHER" id="PTHR19370">
    <property type="entry name" value="NADH-CYTOCHROME B5 REDUCTASE"/>
    <property type="match status" value="1"/>
</dbReference>
<evidence type="ECO:0000256" key="5">
    <source>
        <dbReference type="ARBA" id="ARBA00022692"/>
    </source>
</evidence>
<evidence type="ECO:0000256" key="1">
    <source>
        <dbReference type="ARBA" id="ARBA00001974"/>
    </source>
</evidence>
<keyword evidence="12" id="KW-0472">Membrane</keyword>
<dbReference type="InterPro" id="IPR001433">
    <property type="entry name" value="OxRdtase_FAD/NAD-bd"/>
</dbReference>
<dbReference type="Gene3D" id="3.40.50.80">
    <property type="entry name" value="Nucleotide-binding domain of ferredoxin-NADP reductase (FNR) module"/>
    <property type="match status" value="1"/>
</dbReference>
<dbReference type="InterPro" id="IPR017927">
    <property type="entry name" value="FAD-bd_FR_type"/>
</dbReference>
<keyword evidence="6" id="KW-1000">Mitochondrion outer membrane</keyword>
<evidence type="ECO:0000313" key="17">
    <source>
        <dbReference type="Proteomes" id="UP000695562"/>
    </source>
</evidence>
<sequence length="291" mass="32432">MPSFVDFVVAVIGTVVLAASAKYIFTLTSGNGNNKKNDKNVNEKKTEGSPQIALDPQEYRKFQLKEKFIINHNTRIFRFALPNESDILGLPTGQHISLRATINGKEVYRPYTPITSDEERGYFDLLIKVYEKGAMSTFVDNMFIGDSIDVRGPKGKFQYAANMRKSIGMLAGGTGITPMLQVVKAILKNPQDKTEISLVFANVTEEDILLKKELDSLTAAHSNFKVYYVLNNPPKGWTEGTGFISQEIIQSRLPPPSKENMIIMCGPPMMNKAMLGHLTSIGHEESEIFTF</sequence>
<comment type="similarity">
    <text evidence="3 14">Belongs to the flavoprotein pyridine nucleotide cytochrome reductase family.</text>
</comment>
<feature type="binding site" evidence="13">
    <location>
        <position position="109"/>
    </location>
    <ligand>
        <name>FAD</name>
        <dbReference type="ChEBI" id="CHEBI:57692"/>
    </ligand>
</feature>
<dbReference type="EMBL" id="AJWJ01000019">
    <property type="protein sequence ID" value="KAF2077777.1"/>
    <property type="molecule type" value="Genomic_DNA"/>
</dbReference>
<name>A0A8J4V8F7_9MYCE</name>
<evidence type="ECO:0000256" key="8">
    <source>
        <dbReference type="ARBA" id="ARBA00022989"/>
    </source>
</evidence>
<dbReference type="AlphaFoldDB" id="A0A8J4V8F7"/>
<dbReference type="InterPro" id="IPR039261">
    <property type="entry name" value="FNR_nucleotide-bd"/>
</dbReference>
<comment type="cofactor">
    <cofactor evidence="1 13 14">
        <name>FAD</name>
        <dbReference type="ChEBI" id="CHEBI:57692"/>
    </cofactor>
</comment>
<protein>
    <recommendedName>
        <fullName evidence="14">NADH-cytochrome b5 reductase</fullName>
        <ecNumber evidence="14">1.6.2.2</ecNumber>
    </recommendedName>
</protein>
<keyword evidence="7 13" id="KW-0274">FAD</keyword>
<feature type="binding site" evidence="13">
    <location>
        <position position="136"/>
    </location>
    <ligand>
        <name>FAD</name>
        <dbReference type="ChEBI" id="CHEBI:57692"/>
    </ligand>
</feature>
<evidence type="ECO:0000256" key="6">
    <source>
        <dbReference type="ARBA" id="ARBA00022787"/>
    </source>
</evidence>
<evidence type="ECO:0000256" key="14">
    <source>
        <dbReference type="RuleBase" id="RU361226"/>
    </source>
</evidence>
<feature type="binding site" evidence="13">
    <location>
        <position position="177"/>
    </location>
    <ligand>
        <name>FAD</name>
        <dbReference type="ChEBI" id="CHEBI:57692"/>
    </ligand>
</feature>
<dbReference type="FunFam" id="3.40.50.80:FF:000019">
    <property type="entry name" value="NADH-cytochrome b5 reductase"/>
    <property type="match status" value="1"/>
</dbReference>
<keyword evidence="11" id="KW-0496">Mitochondrion</keyword>
<feature type="binding site" evidence="13">
    <location>
        <position position="128"/>
    </location>
    <ligand>
        <name>FAD</name>
        <dbReference type="ChEBI" id="CHEBI:57692"/>
    </ligand>
</feature>
<dbReference type="InterPro" id="IPR001834">
    <property type="entry name" value="CBR-like"/>
</dbReference>
<evidence type="ECO:0000256" key="11">
    <source>
        <dbReference type="ARBA" id="ARBA00023128"/>
    </source>
</evidence>
<dbReference type="GO" id="GO:0090524">
    <property type="term" value="F:cytochrome-b5 reductase activity, acting on NADH"/>
    <property type="evidence" value="ECO:0007669"/>
    <property type="project" value="UniProtKB-EC"/>
</dbReference>
<feature type="binding site" evidence="13">
    <location>
        <position position="135"/>
    </location>
    <ligand>
        <name>FAD</name>
        <dbReference type="ChEBI" id="CHEBI:57692"/>
    </ligand>
</feature>
<evidence type="ECO:0000256" key="9">
    <source>
        <dbReference type="ARBA" id="ARBA00023002"/>
    </source>
</evidence>
<proteinExistence type="inferred from homology"/>
<dbReference type="PRINTS" id="PR00371">
    <property type="entry name" value="FPNCR"/>
</dbReference>
<evidence type="ECO:0000256" key="10">
    <source>
        <dbReference type="ARBA" id="ARBA00023027"/>
    </source>
</evidence>
<accession>A0A8J4V8F7</accession>
<dbReference type="SUPFAM" id="SSF52343">
    <property type="entry name" value="Ferredoxin reductase-like, C-terminal NADP-linked domain"/>
    <property type="match status" value="1"/>
</dbReference>
<comment type="catalytic activity">
    <reaction evidence="14">
        <text>2 Fe(III)-[cytochrome b5] + NADH = 2 Fe(II)-[cytochrome b5] + NAD(+) + H(+)</text>
        <dbReference type="Rhea" id="RHEA:46680"/>
        <dbReference type="Rhea" id="RHEA-COMP:10438"/>
        <dbReference type="Rhea" id="RHEA-COMP:10439"/>
        <dbReference type="ChEBI" id="CHEBI:15378"/>
        <dbReference type="ChEBI" id="CHEBI:29033"/>
        <dbReference type="ChEBI" id="CHEBI:29034"/>
        <dbReference type="ChEBI" id="CHEBI:57540"/>
        <dbReference type="ChEBI" id="CHEBI:57945"/>
        <dbReference type="EC" id="1.6.2.2"/>
    </reaction>
</comment>
<dbReference type="CDD" id="cd06183">
    <property type="entry name" value="cyt_b5_reduct_like"/>
    <property type="match status" value="1"/>
</dbReference>
<evidence type="ECO:0000256" key="7">
    <source>
        <dbReference type="ARBA" id="ARBA00022827"/>
    </source>
</evidence>
<feature type="binding site" evidence="13">
    <location>
        <position position="126"/>
    </location>
    <ligand>
        <name>FAD</name>
        <dbReference type="ChEBI" id="CHEBI:57692"/>
    </ligand>
</feature>
<evidence type="ECO:0000256" key="13">
    <source>
        <dbReference type="PIRSR" id="PIRSR601834-1"/>
    </source>
</evidence>
<evidence type="ECO:0000256" key="4">
    <source>
        <dbReference type="ARBA" id="ARBA00022630"/>
    </source>
</evidence>
<keyword evidence="17" id="KW-1185">Reference proteome</keyword>
<keyword evidence="4 13" id="KW-0285">Flavoprotein</keyword>
<dbReference type="Gene3D" id="2.40.30.10">
    <property type="entry name" value="Translation factors"/>
    <property type="match status" value="1"/>
</dbReference>
<comment type="caution">
    <text evidence="16">The sequence shown here is derived from an EMBL/GenBank/DDBJ whole genome shotgun (WGS) entry which is preliminary data.</text>
</comment>
<dbReference type="GO" id="GO:0005741">
    <property type="term" value="C:mitochondrial outer membrane"/>
    <property type="evidence" value="ECO:0007669"/>
    <property type="project" value="UniProtKB-SubCell"/>
</dbReference>
<dbReference type="InterPro" id="IPR001709">
    <property type="entry name" value="Flavoprot_Pyr_Nucl_cyt_Rdtase"/>
</dbReference>
<keyword evidence="10 14" id="KW-0520">NAD</keyword>
<organism evidence="16 17">
    <name type="scientific">Polysphondylium violaceum</name>
    <dbReference type="NCBI Taxonomy" id="133409"/>
    <lineage>
        <taxon>Eukaryota</taxon>
        <taxon>Amoebozoa</taxon>
        <taxon>Evosea</taxon>
        <taxon>Eumycetozoa</taxon>
        <taxon>Dictyostelia</taxon>
        <taxon>Dictyosteliales</taxon>
        <taxon>Dictyosteliaceae</taxon>
        <taxon>Polysphondylium</taxon>
    </lineage>
</organism>
<dbReference type="EC" id="1.6.2.2" evidence="14"/>
<reference evidence="16" key="1">
    <citation type="submission" date="2020-01" db="EMBL/GenBank/DDBJ databases">
        <title>Development of genomics and gene disruption for Polysphondylium violaceum indicates a role for the polyketide synthase stlB in stalk morphogenesis.</title>
        <authorList>
            <person name="Narita B."/>
            <person name="Kawabe Y."/>
            <person name="Kin K."/>
            <person name="Saito T."/>
            <person name="Gibbs R."/>
            <person name="Kuspa A."/>
            <person name="Muzny D."/>
            <person name="Queller D."/>
            <person name="Richards S."/>
            <person name="Strassman J."/>
            <person name="Sucgang R."/>
            <person name="Worley K."/>
            <person name="Schaap P."/>
        </authorList>
    </citation>
    <scope>NUCLEOTIDE SEQUENCE</scope>
    <source>
        <strain evidence="16">QSvi11</strain>
    </source>
</reference>